<dbReference type="InterPro" id="IPR036280">
    <property type="entry name" value="Multihaem_cyt_sf"/>
</dbReference>
<reference evidence="1" key="1">
    <citation type="submission" date="2020-07" db="EMBL/GenBank/DDBJ databases">
        <title>Huge and variable diversity of episymbiotic CPR bacteria and DPANN archaea in groundwater ecosystems.</title>
        <authorList>
            <person name="He C.Y."/>
            <person name="Keren R."/>
            <person name="Whittaker M."/>
            <person name="Farag I.F."/>
            <person name="Doudna J."/>
            <person name="Cate J.H.D."/>
            <person name="Banfield J.F."/>
        </authorList>
    </citation>
    <scope>NUCLEOTIDE SEQUENCE</scope>
    <source>
        <strain evidence="1">NC_groundwater_1520_Pr4_B-0.1um_53_5</strain>
    </source>
</reference>
<dbReference type="NCBIfam" id="TIGR01909">
    <property type="entry name" value="C_GCAxxG_C_C"/>
    <property type="match status" value="1"/>
</dbReference>
<sequence length="156" mass="17174">MSIENQAKQYFNSGYNCAESVLLAVCRESGYTESEIIKFIPRMATGFGGGIARNGSLCGALSGGLMALGLALGRDDAKESRDPCYPAADQFYNDFVDRFGHSSCRELTGLDMKNEQDRKKYQETVHLERCNPIVAWSALRVMEIIGEYSKVKPGVA</sequence>
<name>A0A933MKW0_UNCT6</name>
<gene>
    <name evidence="1" type="ORF">HY768_07825</name>
</gene>
<dbReference type="InterPro" id="IPR010181">
    <property type="entry name" value="CGCAxxGCC_motif"/>
</dbReference>
<dbReference type="Proteomes" id="UP000736328">
    <property type="component" value="Unassembled WGS sequence"/>
</dbReference>
<organism evidence="1 2">
    <name type="scientific">candidate division TA06 bacterium</name>
    <dbReference type="NCBI Taxonomy" id="2250710"/>
    <lineage>
        <taxon>Bacteria</taxon>
        <taxon>Bacteria division TA06</taxon>
    </lineage>
</organism>
<evidence type="ECO:0000313" key="1">
    <source>
        <dbReference type="EMBL" id="MBI4727115.1"/>
    </source>
</evidence>
<protein>
    <submittedName>
        <fullName evidence="1">C_GCAxxG_C_C family protein</fullName>
    </submittedName>
</protein>
<evidence type="ECO:0000313" key="2">
    <source>
        <dbReference type="Proteomes" id="UP000736328"/>
    </source>
</evidence>
<dbReference type="AlphaFoldDB" id="A0A933MKW0"/>
<comment type="caution">
    <text evidence="1">The sequence shown here is derived from an EMBL/GenBank/DDBJ whole genome shotgun (WGS) entry which is preliminary data.</text>
</comment>
<proteinExistence type="predicted"/>
<dbReference type="Pfam" id="PF09719">
    <property type="entry name" value="C_GCAxxG_C_C"/>
    <property type="match status" value="1"/>
</dbReference>
<accession>A0A933MKW0</accession>
<dbReference type="SUPFAM" id="SSF48695">
    <property type="entry name" value="Multiheme cytochromes"/>
    <property type="match status" value="1"/>
</dbReference>
<dbReference type="EMBL" id="JACQXR010000101">
    <property type="protein sequence ID" value="MBI4727115.1"/>
    <property type="molecule type" value="Genomic_DNA"/>
</dbReference>